<organism evidence="1">
    <name type="scientific">marine sediment metagenome</name>
    <dbReference type="NCBI Taxonomy" id="412755"/>
    <lineage>
        <taxon>unclassified sequences</taxon>
        <taxon>metagenomes</taxon>
        <taxon>ecological metagenomes</taxon>
    </lineage>
</organism>
<sequence>MVITIEQRGKTGLIIFDRDENNKRIKKEIKD</sequence>
<reference evidence="1" key="1">
    <citation type="journal article" date="2014" name="Front. Microbiol.">
        <title>High frequency of phylogenetically diverse reductive dehalogenase-homologous genes in deep subseafloor sedimentary metagenomes.</title>
        <authorList>
            <person name="Kawai M."/>
            <person name="Futagami T."/>
            <person name="Toyoda A."/>
            <person name="Takaki Y."/>
            <person name="Nishi S."/>
            <person name="Hori S."/>
            <person name="Arai W."/>
            <person name="Tsubouchi T."/>
            <person name="Morono Y."/>
            <person name="Uchiyama I."/>
            <person name="Ito T."/>
            <person name="Fujiyama A."/>
            <person name="Inagaki F."/>
            <person name="Takami H."/>
        </authorList>
    </citation>
    <scope>NUCLEOTIDE SEQUENCE</scope>
    <source>
        <strain evidence="1">Expedition CK06-06</strain>
    </source>
</reference>
<dbReference type="EMBL" id="BARS01035191">
    <property type="protein sequence ID" value="GAG15944.1"/>
    <property type="molecule type" value="Genomic_DNA"/>
</dbReference>
<evidence type="ECO:0000313" key="1">
    <source>
        <dbReference type="EMBL" id="GAG15944.1"/>
    </source>
</evidence>
<comment type="caution">
    <text evidence="1">The sequence shown here is derived from an EMBL/GenBank/DDBJ whole genome shotgun (WGS) entry which is preliminary data.</text>
</comment>
<gene>
    <name evidence="1" type="ORF">S01H1_54260</name>
</gene>
<protein>
    <submittedName>
        <fullName evidence="1">Uncharacterized protein</fullName>
    </submittedName>
</protein>
<feature type="non-terminal residue" evidence="1">
    <location>
        <position position="31"/>
    </location>
</feature>
<name>X0VCU7_9ZZZZ</name>
<dbReference type="AlphaFoldDB" id="X0VCU7"/>
<accession>X0VCU7</accession>
<proteinExistence type="predicted"/>